<keyword evidence="1" id="KW-0479">Metal-binding</keyword>
<dbReference type="CDD" id="cd06971">
    <property type="entry name" value="PgpA"/>
    <property type="match status" value="1"/>
</dbReference>
<keyword evidence="1" id="KW-0442">Lipid degradation</keyword>
<keyword evidence="1 4" id="KW-0378">Hydrolase</keyword>
<evidence type="ECO:0000313" key="5">
    <source>
        <dbReference type="Proteomes" id="UP000594001"/>
    </source>
</evidence>
<dbReference type="SUPFAM" id="SSF101307">
    <property type="entry name" value="YutG-like"/>
    <property type="match status" value="1"/>
</dbReference>
<dbReference type="GO" id="GO:0005886">
    <property type="term" value="C:plasma membrane"/>
    <property type="evidence" value="ECO:0007669"/>
    <property type="project" value="UniProtKB-SubCell"/>
</dbReference>
<feature type="transmembrane region" description="Helical" evidence="2">
    <location>
        <begin position="142"/>
        <end position="159"/>
    </location>
</feature>
<dbReference type="GO" id="GO:0046872">
    <property type="term" value="F:metal ion binding"/>
    <property type="evidence" value="ECO:0007669"/>
    <property type="project" value="UniProtKB-KW"/>
</dbReference>
<dbReference type="GO" id="GO:0006655">
    <property type="term" value="P:phosphatidylglycerol biosynthetic process"/>
    <property type="evidence" value="ECO:0007669"/>
    <property type="project" value="UniProtKB-UniPathway"/>
</dbReference>
<comment type="catalytic activity">
    <reaction evidence="1">
        <text>a 1,2-diacyl-sn-glycero-3-phospho-(1'-sn-glycero-3'-phosphate) + H2O = a 1,2-diacyl-sn-glycero-3-phospho-(1'-sn-glycerol) + phosphate</text>
        <dbReference type="Rhea" id="RHEA:33751"/>
        <dbReference type="ChEBI" id="CHEBI:15377"/>
        <dbReference type="ChEBI" id="CHEBI:43474"/>
        <dbReference type="ChEBI" id="CHEBI:60110"/>
        <dbReference type="ChEBI" id="CHEBI:64716"/>
        <dbReference type="EC" id="3.1.3.27"/>
    </reaction>
</comment>
<evidence type="ECO:0000256" key="1">
    <source>
        <dbReference type="PIRNR" id="PIRNR006162"/>
    </source>
</evidence>
<dbReference type="InterPro" id="IPR026037">
    <property type="entry name" value="PgpA"/>
</dbReference>
<organism evidence="4 5">
    <name type="scientific">Candidatus Bodocaedibacter vickermanii</name>
    <dbReference type="NCBI Taxonomy" id="2741701"/>
    <lineage>
        <taxon>Bacteria</taxon>
        <taxon>Pseudomonadati</taxon>
        <taxon>Pseudomonadota</taxon>
        <taxon>Alphaproteobacteria</taxon>
        <taxon>Holosporales</taxon>
        <taxon>Candidatus Paracaedibacteraceae</taxon>
        <taxon>Candidatus Bodocaedibacter</taxon>
    </lineage>
</organism>
<dbReference type="Proteomes" id="UP000594001">
    <property type="component" value="Chromosome"/>
</dbReference>
<comment type="cofactor">
    <cofactor evidence="1">
        <name>Mg(2+)</name>
        <dbReference type="ChEBI" id="CHEBI:18420"/>
    </cofactor>
</comment>
<protein>
    <recommendedName>
        <fullName evidence="1">Phosphatidylglycerophosphatase A</fullName>
        <ecNumber evidence="1">3.1.3.27</ecNumber>
    </recommendedName>
    <alternativeName>
        <fullName evidence="1">Phosphatidylglycerolphosphate phosphatase A</fullName>
    </alternativeName>
</protein>
<keyword evidence="1" id="KW-1003">Cell membrane</keyword>
<dbReference type="GO" id="GO:0009395">
    <property type="term" value="P:phospholipid catabolic process"/>
    <property type="evidence" value="ECO:0007669"/>
    <property type="project" value="UniProtKB-KW"/>
</dbReference>
<keyword evidence="1" id="KW-0595">Phospholipid degradation</keyword>
<dbReference type="EC" id="3.1.3.27" evidence="1"/>
<keyword evidence="1" id="KW-0997">Cell inner membrane</keyword>
<keyword evidence="1" id="KW-1208">Phospholipid metabolism</keyword>
<dbReference type="Pfam" id="PF04608">
    <property type="entry name" value="PgpA"/>
    <property type="match status" value="1"/>
</dbReference>
<dbReference type="PANTHER" id="PTHR36305:SF1">
    <property type="entry name" value="PHOSPHATIDYLGLYCEROPHOSPHATASE A"/>
    <property type="match status" value="1"/>
</dbReference>
<feature type="transmembrane region" description="Helical" evidence="2">
    <location>
        <begin position="25"/>
        <end position="43"/>
    </location>
</feature>
<reference evidence="4 5" key="1">
    <citation type="submission" date="2020-06" db="EMBL/GenBank/DDBJ databases">
        <title>The endosymbiont of the kinetoplastid Bodo saltans is a Paracaedibacter-like alpha-proteobacterium possessing a putative toxin-antitoxin system.</title>
        <authorList>
            <person name="Midha S."/>
            <person name="Rigden D.J."/>
            <person name="Siozios S."/>
            <person name="Hurst G.D.D."/>
            <person name="Jackson A.P."/>
        </authorList>
    </citation>
    <scope>NUCLEOTIDE SEQUENCE [LARGE SCALE GENOMIC DNA]</scope>
    <source>
        <strain evidence="4">Lake Konstanz</strain>
    </source>
</reference>
<proteinExistence type="predicted"/>
<dbReference type="RefSeq" id="WP_350332192.1">
    <property type="nucleotide sequence ID" value="NZ_CP054719.1"/>
</dbReference>
<dbReference type="UniPathway" id="UPA00084">
    <property type="reaction ID" value="UER00504"/>
</dbReference>
<dbReference type="InterPro" id="IPR036681">
    <property type="entry name" value="PgpA-like_sf"/>
</dbReference>
<keyword evidence="1 2" id="KW-0812">Transmembrane</keyword>
<evidence type="ECO:0000259" key="3">
    <source>
        <dbReference type="Pfam" id="PF04608"/>
    </source>
</evidence>
<dbReference type="EMBL" id="CP054719">
    <property type="protein sequence ID" value="QOL19439.1"/>
    <property type="molecule type" value="Genomic_DNA"/>
</dbReference>
<keyword evidence="1" id="KW-0443">Lipid metabolism</keyword>
<sequence length="160" mass="17915">MNTLNTISYWLATWFKVGLWPKMPGTWGSLMAIPAAAVLYFIFGAKGLLIATFIVFILGIVSSYFVLFSTLDSDPSFIVIDEVAGQWLVLCVAGNDVRFWIIGFVLFRLFDILKPYPIKQIETYFAEGSQLSKATGIMVDDIAAAMYAIACLWVLRLMFT</sequence>
<dbReference type="KEGG" id="pbal:CPBP_00192"/>
<keyword evidence="1 2" id="KW-0472">Membrane</keyword>
<dbReference type="PIRSF" id="PIRSF006162">
    <property type="entry name" value="PgpA"/>
    <property type="match status" value="1"/>
</dbReference>
<keyword evidence="2" id="KW-1133">Transmembrane helix</keyword>
<comment type="function">
    <text evidence="1">Lipid phosphatase which dephosphorylates phosphatidylglycerophosphate (PGP) to phosphatidylglycerol (PG).</text>
</comment>
<comment type="pathway">
    <text evidence="1">Phospholipid metabolism; phosphatidylglycerol biosynthesis; phosphatidylglycerol from CDP-diacylglycerol: step 2/2.</text>
</comment>
<evidence type="ECO:0000313" key="4">
    <source>
        <dbReference type="EMBL" id="QOL19439.1"/>
    </source>
</evidence>
<dbReference type="InterPro" id="IPR007686">
    <property type="entry name" value="YutG/PgpA"/>
</dbReference>
<comment type="subcellular location">
    <subcellularLocation>
        <location evidence="1">Cell inner membrane</location>
        <topology evidence="1">Multi-pass membrane protein</topology>
    </subcellularLocation>
</comment>
<keyword evidence="5" id="KW-1185">Reference proteome</keyword>
<dbReference type="PANTHER" id="PTHR36305">
    <property type="entry name" value="PHOSPHATIDYLGLYCEROPHOSPHATASE A"/>
    <property type="match status" value="1"/>
</dbReference>
<keyword evidence="1" id="KW-0460">Magnesium</keyword>
<accession>A0A7L9RSB2</accession>
<dbReference type="AlphaFoldDB" id="A0A7L9RSB2"/>
<feature type="transmembrane region" description="Helical" evidence="2">
    <location>
        <begin position="48"/>
        <end position="67"/>
    </location>
</feature>
<dbReference type="GO" id="GO:0008962">
    <property type="term" value="F:phosphatidylglycerophosphatase activity"/>
    <property type="evidence" value="ECO:0007669"/>
    <property type="project" value="UniProtKB-EC"/>
</dbReference>
<name>A0A7L9RSB2_9PROT</name>
<evidence type="ECO:0000256" key="2">
    <source>
        <dbReference type="SAM" id="Phobius"/>
    </source>
</evidence>
<gene>
    <name evidence="4" type="primary">pgpA</name>
    <name evidence="4" type="ORF">CPBP_00192</name>
</gene>
<feature type="domain" description="YutG/PgpA" evidence="3">
    <location>
        <begin position="10"/>
        <end position="155"/>
    </location>
</feature>